<dbReference type="OrthoDB" id="9808813at2"/>
<dbReference type="Gene3D" id="3.30.1490.100">
    <property type="entry name" value="DNA polymerase, Y-family, little finger domain"/>
    <property type="match status" value="1"/>
</dbReference>
<keyword evidence="4" id="KW-1185">Reference proteome</keyword>
<dbReference type="Gene3D" id="3.30.70.270">
    <property type="match status" value="1"/>
</dbReference>
<dbReference type="GO" id="GO:0003887">
    <property type="term" value="F:DNA-directed DNA polymerase activity"/>
    <property type="evidence" value="ECO:0007669"/>
    <property type="project" value="InterPro"/>
</dbReference>
<comment type="similarity">
    <text evidence="1">Belongs to the DNA polymerase type-Y family.</text>
</comment>
<dbReference type="InterPro" id="IPR036775">
    <property type="entry name" value="DNA_pol_Y-fam_lit_finger_sf"/>
</dbReference>
<dbReference type="PANTHER" id="PTHR11076">
    <property type="entry name" value="DNA REPAIR POLYMERASE UMUC / TRANSFERASE FAMILY MEMBER"/>
    <property type="match status" value="1"/>
</dbReference>
<dbReference type="RefSeq" id="WP_119883245.1">
    <property type="nucleotide sequence ID" value="NZ_CP032418.1"/>
</dbReference>
<dbReference type="EMBL" id="CP032418">
    <property type="protein sequence ID" value="AYC29505.1"/>
    <property type="molecule type" value="Genomic_DNA"/>
</dbReference>
<dbReference type="GO" id="GO:0006281">
    <property type="term" value="P:DNA repair"/>
    <property type="evidence" value="ECO:0007669"/>
    <property type="project" value="InterPro"/>
</dbReference>
<proteinExistence type="inferred from homology"/>
<dbReference type="GO" id="GO:0003684">
    <property type="term" value="F:damaged DNA binding"/>
    <property type="evidence" value="ECO:0007669"/>
    <property type="project" value="InterPro"/>
</dbReference>
<evidence type="ECO:0000313" key="4">
    <source>
        <dbReference type="Proteomes" id="UP000265725"/>
    </source>
</evidence>
<dbReference type="SUPFAM" id="SSF56672">
    <property type="entry name" value="DNA/RNA polymerases"/>
    <property type="match status" value="1"/>
</dbReference>
<organism evidence="3 4">
    <name type="scientific">Paenisporosarcina cavernae</name>
    <dbReference type="NCBI Taxonomy" id="2320858"/>
    <lineage>
        <taxon>Bacteria</taxon>
        <taxon>Bacillati</taxon>
        <taxon>Bacillota</taxon>
        <taxon>Bacilli</taxon>
        <taxon>Bacillales</taxon>
        <taxon>Caryophanaceae</taxon>
        <taxon>Paenisporosarcina</taxon>
    </lineage>
</organism>
<name>A0A385YRU8_9BACL</name>
<gene>
    <name evidence="3" type="ORF">D3873_06265</name>
</gene>
<reference evidence="4" key="1">
    <citation type="submission" date="2018-09" db="EMBL/GenBank/DDBJ databases">
        <authorList>
            <person name="Zhu H."/>
        </authorList>
    </citation>
    <scope>NUCLEOTIDE SEQUENCE [LARGE SCALE GENOMIC DNA]</scope>
    <source>
        <strain evidence="4">K2R23-3</strain>
    </source>
</reference>
<dbReference type="InterPro" id="IPR053848">
    <property type="entry name" value="IMS_HHH_1"/>
</dbReference>
<dbReference type="PANTHER" id="PTHR11076:SF35">
    <property type="entry name" value="DNA REPAIR PROTEIN HOMOLOG YOBH"/>
    <property type="match status" value="1"/>
</dbReference>
<dbReference type="InterPro" id="IPR050116">
    <property type="entry name" value="DNA_polymerase-Y"/>
</dbReference>
<dbReference type="GO" id="GO:0009432">
    <property type="term" value="P:SOS response"/>
    <property type="evidence" value="ECO:0007669"/>
    <property type="project" value="TreeGrafter"/>
</dbReference>
<feature type="domain" description="UmuC" evidence="2">
    <location>
        <begin position="10"/>
        <end position="197"/>
    </location>
</feature>
<dbReference type="CDD" id="cd01700">
    <property type="entry name" value="PolY_Pol_V_umuC"/>
    <property type="match status" value="1"/>
</dbReference>
<dbReference type="Pfam" id="PF21999">
    <property type="entry name" value="IMS_HHH_1"/>
    <property type="match status" value="1"/>
</dbReference>
<dbReference type="InterPro" id="IPR043502">
    <property type="entry name" value="DNA/RNA_pol_sf"/>
</dbReference>
<dbReference type="Proteomes" id="UP000265725">
    <property type="component" value="Chromosome"/>
</dbReference>
<evidence type="ECO:0000259" key="2">
    <source>
        <dbReference type="PROSITE" id="PS50173"/>
    </source>
</evidence>
<dbReference type="Pfam" id="PF00817">
    <property type="entry name" value="IMS"/>
    <property type="match status" value="1"/>
</dbReference>
<dbReference type="GO" id="GO:0042276">
    <property type="term" value="P:error-prone translesion synthesis"/>
    <property type="evidence" value="ECO:0007669"/>
    <property type="project" value="TreeGrafter"/>
</dbReference>
<evidence type="ECO:0000256" key="1">
    <source>
        <dbReference type="ARBA" id="ARBA00010945"/>
    </source>
</evidence>
<dbReference type="KEGG" id="paek:D3873_06265"/>
<dbReference type="InterPro" id="IPR001126">
    <property type="entry name" value="UmuC"/>
</dbReference>
<dbReference type="Gene3D" id="1.10.150.20">
    <property type="entry name" value="5' to 3' exonuclease, C-terminal subdomain"/>
    <property type="match status" value="1"/>
</dbReference>
<dbReference type="InterPro" id="IPR043128">
    <property type="entry name" value="Rev_trsase/Diguanyl_cyclase"/>
</dbReference>
<accession>A0A385YRU8</accession>
<evidence type="ECO:0000313" key="3">
    <source>
        <dbReference type="EMBL" id="AYC29505.1"/>
    </source>
</evidence>
<dbReference type="PROSITE" id="PS50173">
    <property type="entry name" value="UMUC"/>
    <property type="match status" value="1"/>
</dbReference>
<dbReference type="Pfam" id="PF11799">
    <property type="entry name" value="IMS_C"/>
    <property type="match status" value="1"/>
</dbReference>
<sequence length="417" mass="46689">MDEKMPNRPIACLDMRSFFASCAAADAGLDVLTTPIAVIGNLEQKGSIVLAASPPLKKRFGVKTGTRLFEIPDHPDIHLIEPKMSFFVQTSMEITKLLTKYVPEKAIHVYSIDESFIDLTGTERLWGPPEIAVQRIQEELLDTFQMPSAVGMGPNMLLAKLALDLEAKKKGFARWTYEDVQKKLWLVTPLREMWGIGSRMEKNLNAMGIFSVGDLANADLAELENRFGIMGNQLYHHAWGIDLSDLGAPIMDGQISYGKGQILFRDYNTREEVLVVLLEMAEDVAKRAREAKKVGRTIHLGITYSKYSFGGGFHRSRTMPEATNDTMKIYRMCVKLFDEFYTNKPVRQLSISLANVEEEQSMQLSLFEANKVRKRQLGAAMDKIRGKYGSASLLRAVSYTEAGTARIRAKLIGGHKG</sequence>
<dbReference type="SUPFAM" id="SSF100879">
    <property type="entry name" value="Lesion bypass DNA polymerase (Y-family), little finger domain"/>
    <property type="match status" value="1"/>
</dbReference>
<dbReference type="GO" id="GO:0005829">
    <property type="term" value="C:cytosol"/>
    <property type="evidence" value="ECO:0007669"/>
    <property type="project" value="TreeGrafter"/>
</dbReference>
<dbReference type="Gene3D" id="3.40.1170.60">
    <property type="match status" value="1"/>
</dbReference>
<dbReference type="InterPro" id="IPR017961">
    <property type="entry name" value="DNA_pol_Y-fam_little_finger"/>
</dbReference>
<protein>
    <submittedName>
        <fullName evidence="3">UV damage repair protein UvrX</fullName>
    </submittedName>
</protein>
<dbReference type="AlphaFoldDB" id="A0A385YRU8"/>